<dbReference type="AlphaFoldDB" id="I4EII4"/>
<evidence type="ECO:0000256" key="5">
    <source>
        <dbReference type="SAM" id="Phobius"/>
    </source>
</evidence>
<feature type="transmembrane region" description="Helical" evidence="5">
    <location>
        <begin position="223"/>
        <end position="244"/>
    </location>
</feature>
<dbReference type="Proteomes" id="UP000004221">
    <property type="component" value="Unassembled WGS sequence"/>
</dbReference>
<proteinExistence type="predicted"/>
<dbReference type="GO" id="GO:0016020">
    <property type="term" value="C:membrane"/>
    <property type="evidence" value="ECO:0007669"/>
    <property type="project" value="UniProtKB-SubCell"/>
</dbReference>
<evidence type="ECO:0000256" key="4">
    <source>
        <dbReference type="ARBA" id="ARBA00023136"/>
    </source>
</evidence>
<protein>
    <submittedName>
        <fullName evidence="7">Putative O-antigen polymerase (Fragment, part 2)</fullName>
    </submittedName>
</protein>
<dbReference type="Pfam" id="PF04932">
    <property type="entry name" value="Wzy_C"/>
    <property type="match status" value="1"/>
</dbReference>
<keyword evidence="2 5" id="KW-0812">Transmembrane</keyword>
<feature type="transmembrane region" description="Helical" evidence="5">
    <location>
        <begin position="40"/>
        <end position="58"/>
    </location>
</feature>
<feature type="transmembrane region" description="Helical" evidence="5">
    <location>
        <begin position="250"/>
        <end position="267"/>
    </location>
</feature>
<accession>I4EII4</accession>
<evidence type="ECO:0000259" key="6">
    <source>
        <dbReference type="Pfam" id="PF04932"/>
    </source>
</evidence>
<evidence type="ECO:0000313" key="8">
    <source>
        <dbReference type="Proteomes" id="UP000004221"/>
    </source>
</evidence>
<gene>
    <name evidence="7" type="ORF">NITHO_3500003</name>
</gene>
<keyword evidence="4 5" id="KW-0472">Membrane</keyword>
<dbReference type="InterPro" id="IPR051533">
    <property type="entry name" value="WaaL-like"/>
</dbReference>
<keyword evidence="3 5" id="KW-1133">Transmembrane helix</keyword>
<feature type="domain" description="O-antigen ligase-related" evidence="6">
    <location>
        <begin position="71"/>
        <end position="197"/>
    </location>
</feature>
<dbReference type="PANTHER" id="PTHR37422">
    <property type="entry name" value="TEICHURONIC ACID BIOSYNTHESIS PROTEIN TUAE"/>
    <property type="match status" value="1"/>
</dbReference>
<evidence type="ECO:0000256" key="1">
    <source>
        <dbReference type="ARBA" id="ARBA00004141"/>
    </source>
</evidence>
<dbReference type="InterPro" id="IPR007016">
    <property type="entry name" value="O-antigen_ligase-rel_domated"/>
</dbReference>
<organism evidence="7 8">
    <name type="scientific">Nitrolancea hollandica Lb</name>
    <dbReference type="NCBI Taxonomy" id="1129897"/>
    <lineage>
        <taxon>Bacteria</taxon>
        <taxon>Pseudomonadati</taxon>
        <taxon>Thermomicrobiota</taxon>
        <taxon>Thermomicrobia</taxon>
        <taxon>Sphaerobacterales</taxon>
        <taxon>Sphaerobacterineae</taxon>
        <taxon>Sphaerobacteraceae</taxon>
        <taxon>Nitrolancea</taxon>
    </lineage>
</organism>
<comment type="caution">
    <text evidence="7">The sequence shown here is derived from an EMBL/GenBank/DDBJ whole genome shotgun (WGS) entry which is preliminary data.</text>
</comment>
<feature type="transmembrane region" description="Helical" evidence="5">
    <location>
        <begin position="190"/>
        <end position="211"/>
    </location>
</feature>
<name>I4EII4_9BACT</name>
<feature type="transmembrane region" description="Helical" evidence="5">
    <location>
        <begin position="87"/>
        <end position="103"/>
    </location>
</feature>
<dbReference type="PANTHER" id="PTHR37422:SF13">
    <property type="entry name" value="LIPOPOLYSACCHARIDE BIOSYNTHESIS PROTEIN PA4999-RELATED"/>
    <property type="match status" value="1"/>
</dbReference>
<evidence type="ECO:0000256" key="3">
    <source>
        <dbReference type="ARBA" id="ARBA00022989"/>
    </source>
</evidence>
<evidence type="ECO:0000256" key="2">
    <source>
        <dbReference type="ARBA" id="ARBA00022692"/>
    </source>
</evidence>
<reference evidence="7 8" key="1">
    <citation type="journal article" date="2012" name="ISME J.">
        <title>Nitrification expanded: discovery, physiology and genomics of a nitrite-oxidizing bacterium from the phylum Chloroflexi.</title>
        <authorList>
            <person name="Sorokin D.Y."/>
            <person name="Lucker S."/>
            <person name="Vejmelkova D."/>
            <person name="Kostrikina N.A."/>
            <person name="Kleerebezem R."/>
            <person name="Rijpstra W.I."/>
            <person name="Damste J.S."/>
            <person name="Le Paslier D."/>
            <person name="Muyzer G."/>
            <person name="Wagner M."/>
            <person name="van Loosdrecht M.C."/>
            <person name="Daims H."/>
        </authorList>
    </citation>
    <scope>NUCLEOTIDE SEQUENCE [LARGE SCALE GENOMIC DNA]</scope>
    <source>
        <strain evidence="8">none</strain>
    </source>
</reference>
<keyword evidence="8" id="KW-1185">Reference proteome</keyword>
<dbReference type="EMBL" id="CAGS01000280">
    <property type="protein sequence ID" value="CCF84496.1"/>
    <property type="molecule type" value="Genomic_DNA"/>
</dbReference>
<evidence type="ECO:0000313" key="7">
    <source>
        <dbReference type="EMBL" id="CCF84496.1"/>
    </source>
</evidence>
<feature type="transmembrane region" description="Helical" evidence="5">
    <location>
        <begin position="110"/>
        <end position="127"/>
    </location>
</feature>
<sequence>MAALSRLVPFGYPSSRIVRYIEDDPAKPMRLVSTSVDPNSFGGLLAVIFVLAGSQVIARHRVIPRWVTVPAVMLSGAAMLFTQSRGSWVGAAAGLALVALLRYRRLLIPMALGAAAIPVLGIGAHFIDRFAQAVRLEDPATKLRLSEYQNAFEIIRQHPLFGVGFGQAPSVELQTGVSSIYLTIGEQTGLLGAALFVLAVGSILLTGFRYWRGRRDSPEGDLSLTLLAALGSALTIGLVDHYFFNITFPHMAALFWILSGLVLALAIPNRGGSRRPVASEASRNPPGG</sequence>
<comment type="subcellular location">
    <subcellularLocation>
        <location evidence="1">Membrane</location>
        <topology evidence="1">Multi-pass membrane protein</topology>
    </subcellularLocation>
</comment>